<dbReference type="PANTHER" id="PTHR11662:SF399">
    <property type="entry name" value="FI19708P1-RELATED"/>
    <property type="match status" value="1"/>
</dbReference>
<comment type="caution">
    <text evidence="28">The sequence shown here is derived from an EMBL/GenBank/DDBJ whole genome shotgun (WGS) entry which is preliminary data.</text>
</comment>
<evidence type="ECO:0000259" key="27">
    <source>
        <dbReference type="PROSITE" id="PS50850"/>
    </source>
</evidence>
<dbReference type="InterPro" id="IPR036259">
    <property type="entry name" value="MFS_trans_sf"/>
</dbReference>
<dbReference type="FunFam" id="1.20.1250.20:FF:000067">
    <property type="entry name" value="sialin isoform X2"/>
    <property type="match status" value="1"/>
</dbReference>
<comment type="catalytic activity">
    <reaction evidence="18">
        <text>N-acetyl-L-aspartyl-L-glutamate(out) = N-acetyl-L-aspartyl-L-glutamate(in)</text>
        <dbReference type="Rhea" id="RHEA:72599"/>
        <dbReference type="ChEBI" id="CHEBI:76931"/>
    </reaction>
    <physiologicalReaction direction="left-to-right" evidence="18">
        <dbReference type="Rhea" id="RHEA:72600"/>
    </physiologicalReaction>
</comment>
<dbReference type="Proteomes" id="UP000499080">
    <property type="component" value="Unassembled WGS sequence"/>
</dbReference>
<dbReference type="AlphaFoldDB" id="A0A4Y2H3V3"/>
<evidence type="ECO:0000256" key="13">
    <source>
        <dbReference type="ARBA" id="ARBA00023228"/>
    </source>
</evidence>
<evidence type="ECO:0000256" key="7">
    <source>
        <dbReference type="ARBA" id="ARBA00022692"/>
    </source>
</evidence>
<evidence type="ECO:0000256" key="10">
    <source>
        <dbReference type="ARBA" id="ARBA00023018"/>
    </source>
</evidence>
<feature type="transmembrane region" description="Helical" evidence="26">
    <location>
        <begin position="151"/>
        <end position="174"/>
    </location>
</feature>
<organism evidence="28 29">
    <name type="scientific">Araneus ventricosus</name>
    <name type="common">Orbweaver spider</name>
    <name type="synonym">Epeira ventricosa</name>
    <dbReference type="NCBI Taxonomy" id="182803"/>
    <lineage>
        <taxon>Eukaryota</taxon>
        <taxon>Metazoa</taxon>
        <taxon>Ecdysozoa</taxon>
        <taxon>Arthropoda</taxon>
        <taxon>Chelicerata</taxon>
        <taxon>Arachnida</taxon>
        <taxon>Araneae</taxon>
        <taxon>Araneomorphae</taxon>
        <taxon>Entelegynae</taxon>
        <taxon>Araneoidea</taxon>
        <taxon>Araneidae</taxon>
        <taxon>Araneus</taxon>
    </lineage>
</organism>
<evidence type="ECO:0000256" key="25">
    <source>
        <dbReference type="ARBA" id="ARBA00081925"/>
    </source>
</evidence>
<comment type="function">
    <text evidence="21">Receptor for CM101, a polysaccharide produced by group B Streptococcus with antipathoangiogenic properties.</text>
</comment>
<dbReference type="GO" id="GO:0030672">
    <property type="term" value="C:synaptic vesicle membrane"/>
    <property type="evidence" value="ECO:0007669"/>
    <property type="project" value="UniProtKB-SubCell"/>
</dbReference>
<evidence type="ECO:0000256" key="23">
    <source>
        <dbReference type="ARBA" id="ARBA00080244"/>
    </source>
</evidence>
<feature type="transmembrane region" description="Helical" evidence="26">
    <location>
        <begin position="357"/>
        <end position="375"/>
    </location>
</feature>
<dbReference type="GO" id="GO:0005765">
    <property type="term" value="C:lysosomal membrane"/>
    <property type="evidence" value="ECO:0007669"/>
    <property type="project" value="UniProtKB-SubCell"/>
</dbReference>
<feature type="transmembrane region" description="Helical" evidence="26">
    <location>
        <begin position="282"/>
        <end position="303"/>
    </location>
</feature>
<dbReference type="GO" id="GO:0046942">
    <property type="term" value="P:carboxylic acid transport"/>
    <property type="evidence" value="ECO:0007669"/>
    <property type="project" value="UniProtKB-ARBA"/>
</dbReference>
<feature type="transmembrane region" description="Helical" evidence="26">
    <location>
        <begin position="422"/>
        <end position="440"/>
    </location>
</feature>
<dbReference type="InterPro" id="IPR050382">
    <property type="entry name" value="MFS_Na/Anion_cotransporter"/>
</dbReference>
<protein>
    <recommendedName>
        <fullName evidence="22">Sialin</fullName>
    </recommendedName>
    <alternativeName>
        <fullName evidence="25">H(+)/nitrate cotransporter</fullName>
    </alternativeName>
    <alternativeName>
        <fullName evidence="23">H(+)/sialic acid cotransporter</fullName>
    </alternativeName>
    <alternativeName>
        <fullName evidence="24">Vesicular excitatory amino acid transporter</fullName>
    </alternativeName>
</protein>
<evidence type="ECO:0000256" key="15">
    <source>
        <dbReference type="ARBA" id="ARBA00050101"/>
    </source>
</evidence>
<evidence type="ECO:0000256" key="14">
    <source>
        <dbReference type="ARBA" id="ARBA00023329"/>
    </source>
</evidence>
<accession>A0A4Y2H3V3</accession>
<evidence type="ECO:0000256" key="24">
    <source>
        <dbReference type="ARBA" id="ARBA00081195"/>
    </source>
</evidence>
<comment type="catalytic activity">
    <reaction evidence="15">
        <text>2 nitrate(out) + H(+)(out) = 2 nitrate(in) + H(+)(in)</text>
        <dbReference type="Rhea" id="RHEA:71539"/>
        <dbReference type="ChEBI" id="CHEBI:15378"/>
        <dbReference type="ChEBI" id="CHEBI:17632"/>
    </reaction>
    <physiologicalReaction direction="left-to-right" evidence="15">
        <dbReference type="Rhea" id="RHEA:71540"/>
    </physiologicalReaction>
</comment>
<dbReference type="GO" id="GO:0015293">
    <property type="term" value="F:symporter activity"/>
    <property type="evidence" value="ECO:0007669"/>
    <property type="project" value="UniProtKB-KW"/>
</dbReference>
<feature type="transmembrane region" description="Helical" evidence="26">
    <location>
        <begin position="220"/>
        <end position="240"/>
    </location>
</feature>
<dbReference type="Pfam" id="PF07690">
    <property type="entry name" value="MFS_1"/>
    <property type="match status" value="1"/>
</dbReference>
<keyword evidence="29" id="KW-1185">Reference proteome</keyword>
<comment type="catalytic activity">
    <reaction evidence="19">
        <text>L-glutamate(out) = L-glutamate(in)</text>
        <dbReference type="Rhea" id="RHEA:66336"/>
        <dbReference type="ChEBI" id="CHEBI:29985"/>
    </reaction>
    <physiologicalReaction direction="left-to-right" evidence="19">
        <dbReference type="Rhea" id="RHEA:66337"/>
    </physiologicalReaction>
</comment>
<dbReference type="FunFam" id="1.20.1250.20:FF:000003">
    <property type="entry name" value="Solute carrier family 17 member 3"/>
    <property type="match status" value="1"/>
</dbReference>
<keyword evidence="6" id="KW-1003">Cell membrane</keyword>
<evidence type="ECO:0000256" key="20">
    <source>
        <dbReference type="ARBA" id="ARBA00051612"/>
    </source>
</evidence>
<evidence type="ECO:0000256" key="18">
    <source>
        <dbReference type="ARBA" id="ARBA00051403"/>
    </source>
</evidence>
<keyword evidence="8" id="KW-0769">Symport</keyword>
<comment type="catalytic activity">
    <reaction evidence="16">
        <text>L-aspartate(out) = L-aspartate(in)</text>
        <dbReference type="Rhea" id="RHEA:66332"/>
        <dbReference type="ChEBI" id="CHEBI:29991"/>
    </reaction>
    <physiologicalReaction direction="left-to-right" evidence="16">
        <dbReference type="Rhea" id="RHEA:66333"/>
    </physiologicalReaction>
</comment>
<evidence type="ECO:0000256" key="8">
    <source>
        <dbReference type="ARBA" id="ARBA00022847"/>
    </source>
</evidence>
<dbReference type="GO" id="GO:0006820">
    <property type="term" value="P:monoatomic anion transport"/>
    <property type="evidence" value="ECO:0007669"/>
    <property type="project" value="TreeGrafter"/>
</dbReference>
<keyword evidence="13" id="KW-0458">Lysosome</keyword>
<evidence type="ECO:0000256" key="4">
    <source>
        <dbReference type="ARBA" id="ARBA00004656"/>
    </source>
</evidence>
<comment type="catalytic activity">
    <reaction evidence="17">
        <text>N-acetylneuraminate(in) + H(+)(in) = N-acetylneuraminate(out) + H(+)(out)</text>
        <dbReference type="Rhea" id="RHEA:28987"/>
        <dbReference type="ChEBI" id="CHEBI:15378"/>
        <dbReference type="ChEBI" id="CHEBI:35418"/>
    </reaction>
    <physiologicalReaction direction="right-to-left" evidence="17">
        <dbReference type="Rhea" id="RHEA:28989"/>
    </physiologicalReaction>
</comment>
<feature type="transmembrane region" description="Helical" evidence="26">
    <location>
        <begin position="98"/>
        <end position="118"/>
    </location>
</feature>
<dbReference type="Gene3D" id="1.20.1250.20">
    <property type="entry name" value="MFS general substrate transporter like domains"/>
    <property type="match status" value="2"/>
</dbReference>
<dbReference type="InterPro" id="IPR011701">
    <property type="entry name" value="MFS"/>
</dbReference>
<dbReference type="EMBL" id="BGPR01001691">
    <property type="protein sequence ID" value="GBM59626.1"/>
    <property type="molecule type" value="Genomic_DNA"/>
</dbReference>
<dbReference type="PROSITE" id="PS50850">
    <property type="entry name" value="MFS"/>
    <property type="match status" value="1"/>
</dbReference>
<comment type="subcellular location">
    <subcellularLocation>
        <location evidence="2">Basolateral cell membrane</location>
        <topology evidence="2">Multi-pass membrane protein</topology>
    </subcellularLocation>
    <subcellularLocation>
        <location evidence="3">Cytoplasmic vesicle</location>
        <location evidence="3">Secretory vesicle membrane</location>
        <topology evidence="3">Multi-pass membrane protein</topology>
    </subcellularLocation>
    <subcellularLocation>
        <location evidence="1">Cytoplasmic vesicle</location>
        <location evidence="1">Secretory vesicle</location>
        <location evidence="1">Synaptic vesicle membrane</location>
    </subcellularLocation>
    <subcellularLocation>
        <location evidence="4">Lysosome membrane</location>
    </subcellularLocation>
</comment>
<evidence type="ECO:0000256" key="11">
    <source>
        <dbReference type="ARBA" id="ARBA00023136"/>
    </source>
</evidence>
<evidence type="ECO:0000256" key="3">
    <source>
        <dbReference type="ARBA" id="ARBA00004638"/>
    </source>
</evidence>
<evidence type="ECO:0000256" key="21">
    <source>
        <dbReference type="ARBA" id="ARBA00056891"/>
    </source>
</evidence>
<keyword evidence="11 26" id="KW-0472">Membrane</keyword>
<evidence type="ECO:0000256" key="9">
    <source>
        <dbReference type="ARBA" id="ARBA00022989"/>
    </source>
</evidence>
<keyword evidence="12" id="KW-0325">Glycoprotein</keyword>
<proteinExistence type="predicted"/>
<evidence type="ECO:0000256" key="17">
    <source>
        <dbReference type="ARBA" id="ARBA00050625"/>
    </source>
</evidence>
<evidence type="ECO:0000256" key="1">
    <source>
        <dbReference type="ARBA" id="ARBA00004432"/>
    </source>
</evidence>
<name>A0A4Y2H3V3_ARAVE</name>
<gene>
    <name evidence="28" type="primary">SLC17A5_4</name>
    <name evidence="28" type="ORF">AVEN_218937_1</name>
</gene>
<feature type="transmembrane region" description="Helical" evidence="26">
    <location>
        <begin position="323"/>
        <end position="345"/>
    </location>
</feature>
<feature type="transmembrane region" description="Helical" evidence="26">
    <location>
        <begin position="21"/>
        <end position="41"/>
    </location>
</feature>
<sequence>MIPCKITCIKSMKKWYVPKRVVFTILSFFGIFVSYVTRVNLSVAMVAMVNVTEESTRNVSHVLSDECPNLNHWKNVTEVDDKEHLGEKYNWDPKVQGFILSSFYYGYVVTQMPGGILCDKLGAKVLFGGGICTTCILYLFIPLAASWGARYVIAIRILQGLAEGLTFPAITFAVSNWAPKPERTRISSLIGMGMPLGNLFAMPISGVLSSVPLFGGWPSTFYLFGTMGFVWFVFWCFFMYETPDHHPYISKEEFAYIQQHKDSKARTTNNTPWRDILTSVPMWAVVVAHFGHNYAFLMFLTDLPTYFSRILHFDLKMNGTLSALPYVLQATSALLASCIADRLRASNRLSVTAIRKLCNSIGLIGPAICLLLIIMSGCRSIQIVCLFCLALCLNGFAYSGYRATHVDMSPDFSGITFGITNTISNISGIISPMIVGYITYSGETVANWSTVFYITCAVYIGCALFYAVFASAEVQPWGVEKKDTKNEAETGKIYFIEDAMGR</sequence>
<feature type="transmembrane region" description="Helical" evidence="26">
    <location>
        <begin position="452"/>
        <end position="472"/>
    </location>
</feature>
<dbReference type="OrthoDB" id="2985014at2759"/>
<evidence type="ECO:0000256" key="26">
    <source>
        <dbReference type="SAM" id="Phobius"/>
    </source>
</evidence>
<keyword evidence="9 26" id="KW-1133">Transmembrane helix</keyword>
<evidence type="ECO:0000256" key="16">
    <source>
        <dbReference type="ARBA" id="ARBA00050554"/>
    </source>
</evidence>
<keyword evidence="10" id="KW-0770">Synapse</keyword>
<feature type="domain" description="Major facilitator superfamily (MFS) profile" evidence="27">
    <location>
        <begin position="23"/>
        <end position="474"/>
    </location>
</feature>
<evidence type="ECO:0000256" key="12">
    <source>
        <dbReference type="ARBA" id="ARBA00023180"/>
    </source>
</evidence>
<comment type="catalytic activity">
    <reaction evidence="20">
        <text>D-glucuronate(out) + H(+)(out) = D-glucuronate(in) + H(+)(in)</text>
        <dbReference type="Rhea" id="RHEA:72591"/>
        <dbReference type="ChEBI" id="CHEBI:15378"/>
        <dbReference type="ChEBI" id="CHEBI:58720"/>
    </reaction>
    <physiologicalReaction direction="left-to-right" evidence="20">
        <dbReference type="Rhea" id="RHEA:72592"/>
    </physiologicalReaction>
</comment>
<dbReference type="SUPFAM" id="SSF103473">
    <property type="entry name" value="MFS general substrate transporter"/>
    <property type="match status" value="1"/>
</dbReference>
<dbReference type="PANTHER" id="PTHR11662">
    <property type="entry name" value="SOLUTE CARRIER FAMILY 17"/>
    <property type="match status" value="1"/>
</dbReference>
<evidence type="ECO:0000313" key="28">
    <source>
        <dbReference type="EMBL" id="GBM59626.1"/>
    </source>
</evidence>
<reference evidence="28 29" key="1">
    <citation type="journal article" date="2019" name="Sci. Rep.">
        <title>Orb-weaving spider Araneus ventricosus genome elucidates the spidroin gene catalogue.</title>
        <authorList>
            <person name="Kono N."/>
            <person name="Nakamura H."/>
            <person name="Ohtoshi R."/>
            <person name="Moran D.A.P."/>
            <person name="Shinohara A."/>
            <person name="Yoshida Y."/>
            <person name="Fujiwara M."/>
            <person name="Mori M."/>
            <person name="Tomita M."/>
            <person name="Arakawa K."/>
        </authorList>
    </citation>
    <scope>NUCLEOTIDE SEQUENCE [LARGE SCALE GENOMIC DNA]</scope>
</reference>
<dbReference type="CDD" id="cd17318">
    <property type="entry name" value="MFS_SLC17"/>
    <property type="match status" value="1"/>
</dbReference>
<feature type="transmembrane region" description="Helical" evidence="26">
    <location>
        <begin position="125"/>
        <end position="145"/>
    </location>
</feature>
<keyword evidence="14" id="KW-0968">Cytoplasmic vesicle</keyword>
<dbReference type="GO" id="GO:0016323">
    <property type="term" value="C:basolateral plasma membrane"/>
    <property type="evidence" value="ECO:0007669"/>
    <property type="project" value="UniProtKB-SubCell"/>
</dbReference>
<keyword evidence="7 26" id="KW-0812">Transmembrane</keyword>
<evidence type="ECO:0000256" key="19">
    <source>
        <dbReference type="ARBA" id="ARBA00051447"/>
    </source>
</evidence>
<feature type="transmembrane region" description="Helical" evidence="26">
    <location>
        <begin position="381"/>
        <end position="401"/>
    </location>
</feature>
<evidence type="ECO:0000256" key="2">
    <source>
        <dbReference type="ARBA" id="ARBA00004554"/>
    </source>
</evidence>
<keyword evidence="5" id="KW-0813">Transport</keyword>
<evidence type="ECO:0000256" key="5">
    <source>
        <dbReference type="ARBA" id="ARBA00022448"/>
    </source>
</evidence>
<evidence type="ECO:0000256" key="22">
    <source>
        <dbReference type="ARBA" id="ARBA00069713"/>
    </source>
</evidence>
<dbReference type="InterPro" id="IPR020846">
    <property type="entry name" value="MFS_dom"/>
</dbReference>
<feature type="transmembrane region" description="Helical" evidence="26">
    <location>
        <begin position="186"/>
        <end position="208"/>
    </location>
</feature>
<evidence type="ECO:0000313" key="29">
    <source>
        <dbReference type="Proteomes" id="UP000499080"/>
    </source>
</evidence>
<evidence type="ECO:0000256" key="6">
    <source>
        <dbReference type="ARBA" id="ARBA00022475"/>
    </source>
</evidence>